<dbReference type="OrthoDB" id="7246482at2759"/>
<gene>
    <name evidence="1" type="ORF">PAPOLLO_LOCUS15721</name>
</gene>
<dbReference type="AlphaFoldDB" id="A0A8S3XCK1"/>
<dbReference type="EMBL" id="CAJQZP010001037">
    <property type="protein sequence ID" value="CAG5012066.1"/>
    <property type="molecule type" value="Genomic_DNA"/>
</dbReference>
<sequence length="116" mass="13183">MAAKDGLSFNVLASSQEIKKGLAARKFEKIPSSPNTVRSMVFQYERKFREELIAKLNKRKAERERFSVTLDEWTLNRNRRYMNVNIHAGSEVYNLGLIQATGSVTANASGTWLSSR</sequence>
<reference evidence="1" key="1">
    <citation type="submission" date="2021-04" db="EMBL/GenBank/DDBJ databases">
        <authorList>
            <person name="Tunstrom K."/>
        </authorList>
    </citation>
    <scope>NUCLEOTIDE SEQUENCE</scope>
</reference>
<protein>
    <submittedName>
        <fullName evidence="1">(apollo) hypothetical protein</fullName>
    </submittedName>
</protein>
<accession>A0A8S3XCK1</accession>
<comment type="caution">
    <text evidence="1">The sequence shown here is derived from an EMBL/GenBank/DDBJ whole genome shotgun (WGS) entry which is preliminary data.</text>
</comment>
<evidence type="ECO:0000313" key="1">
    <source>
        <dbReference type="EMBL" id="CAG5012066.1"/>
    </source>
</evidence>
<dbReference type="Proteomes" id="UP000691718">
    <property type="component" value="Unassembled WGS sequence"/>
</dbReference>
<name>A0A8S3XCK1_PARAO</name>
<keyword evidence="2" id="KW-1185">Reference proteome</keyword>
<organism evidence="1 2">
    <name type="scientific">Parnassius apollo</name>
    <name type="common">Apollo butterfly</name>
    <name type="synonym">Papilio apollo</name>
    <dbReference type="NCBI Taxonomy" id="110799"/>
    <lineage>
        <taxon>Eukaryota</taxon>
        <taxon>Metazoa</taxon>
        <taxon>Ecdysozoa</taxon>
        <taxon>Arthropoda</taxon>
        <taxon>Hexapoda</taxon>
        <taxon>Insecta</taxon>
        <taxon>Pterygota</taxon>
        <taxon>Neoptera</taxon>
        <taxon>Endopterygota</taxon>
        <taxon>Lepidoptera</taxon>
        <taxon>Glossata</taxon>
        <taxon>Ditrysia</taxon>
        <taxon>Papilionoidea</taxon>
        <taxon>Papilionidae</taxon>
        <taxon>Parnassiinae</taxon>
        <taxon>Parnassini</taxon>
        <taxon>Parnassius</taxon>
        <taxon>Parnassius</taxon>
    </lineage>
</organism>
<evidence type="ECO:0000313" key="2">
    <source>
        <dbReference type="Proteomes" id="UP000691718"/>
    </source>
</evidence>
<proteinExistence type="predicted"/>